<dbReference type="Proteomes" id="UP000800041">
    <property type="component" value="Unassembled WGS sequence"/>
</dbReference>
<organism evidence="13 14">
    <name type="scientific">Aulographum hederae CBS 113979</name>
    <dbReference type="NCBI Taxonomy" id="1176131"/>
    <lineage>
        <taxon>Eukaryota</taxon>
        <taxon>Fungi</taxon>
        <taxon>Dikarya</taxon>
        <taxon>Ascomycota</taxon>
        <taxon>Pezizomycotina</taxon>
        <taxon>Dothideomycetes</taxon>
        <taxon>Pleosporomycetidae</taxon>
        <taxon>Aulographales</taxon>
        <taxon>Aulographaceae</taxon>
    </lineage>
</organism>
<dbReference type="GO" id="GO:0009090">
    <property type="term" value="P:homoserine biosynthetic process"/>
    <property type="evidence" value="ECO:0007669"/>
    <property type="project" value="TreeGrafter"/>
</dbReference>
<dbReference type="Gene3D" id="3.40.1160.10">
    <property type="entry name" value="Acetylglutamate kinase-like"/>
    <property type="match status" value="1"/>
</dbReference>
<gene>
    <name evidence="13" type="ORF">K402DRAFT_398664</name>
</gene>
<evidence type="ECO:0000256" key="5">
    <source>
        <dbReference type="ARBA" id="ARBA00022741"/>
    </source>
</evidence>
<comment type="pathway">
    <text evidence="1">Mycotoxin biosynthesis.</text>
</comment>
<dbReference type="InterPro" id="IPR054352">
    <property type="entry name" value="ACT_Aspartokinase"/>
</dbReference>
<evidence type="ECO:0000256" key="6">
    <source>
        <dbReference type="ARBA" id="ARBA00022777"/>
    </source>
</evidence>
<dbReference type="SUPFAM" id="SSF53633">
    <property type="entry name" value="Carbamate kinase-like"/>
    <property type="match status" value="1"/>
</dbReference>
<sequence>MPRTFLEPKHFAPTTTTTTTTCIRDPRTTKNCCSKSVHFLLPATTTPIHAAATDDADADLDNPPHHRVGAPTNIEKSTSASSTSTSSASSPSVVNMSDPSHTHIDIGTHTTDDVEKLAAAQRAVNDKKALVDLTNGHSYGAEESIAHTQEKNLPGGGNWVVQKFGGTSVGKFAVGIAGVVGTGLKEHRTAVVCSARSNNTKAEGTTNRLLRAAHLAEQSGSRQYDAIVEAIRLDHIDHAKETIRSPEILQQFTEDVTAECLKLVKMLESAQYLEDMTRKVQDKIVSKGEKLSCRFMAALLNDQGIPAEFVDLSNIIDPFDAPKELDEKFYRGLADELASRVLKCGDRVPVITGYFGTVPGGLLNAIGRGYTDLCAALVAVGIQARELQVWKEVDGIFTADPRKVPTARLLPSVSPSEAAELTFYGSEVIHPFTMEQVIRARIPIRIKNVMNPRNKGTLIVPDPIELNARPSPHPSRPLIRSRSASSMNVALARKQTPKRPTAVTIKHGIVVLNVHSNKRTRAHGFLMNIFSILDRFHLSVDLISSSEVHVSMALHSENALLSGGGDDEDELKIASKDLQGAVEALGNWGMVDLVGGMAIVSLVGRQLRNMVGISGRFFSVLGENGVNIEMISQGASEINISCVIEERDADRALNVVHTNLFTFLE</sequence>
<protein>
    <recommendedName>
        <fullName evidence="9">Aspartate kinase FUB3</fullName>
        <ecNumber evidence="3">2.7.2.4</ecNumber>
    </recommendedName>
    <alternativeName>
        <fullName evidence="10">Fusaric acid biosynthesis protein 3</fullName>
    </alternativeName>
</protein>
<dbReference type="GO" id="GO:0004072">
    <property type="term" value="F:aspartate kinase activity"/>
    <property type="evidence" value="ECO:0007669"/>
    <property type="project" value="UniProtKB-EC"/>
</dbReference>
<dbReference type="Gene3D" id="3.30.2130.10">
    <property type="entry name" value="VC0802-like"/>
    <property type="match status" value="1"/>
</dbReference>
<name>A0A6G1GKL6_9PEZI</name>
<evidence type="ECO:0000256" key="2">
    <source>
        <dbReference type="ARBA" id="ARBA00010122"/>
    </source>
</evidence>
<evidence type="ECO:0000256" key="1">
    <source>
        <dbReference type="ARBA" id="ARBA00004685"/>
    </source>
</evidence>
<dbReference type="InterPro" id="IPR036393">
    <property type="entry name" value="AceGlu_kinase-like_sf"/>
</dbReference>
<dbReference type="InterPro" id="IPR018042">
    <property type="entry name" value="Aspartate_kinase_CS"/>
</dbReference>
<comment type="catalytic activity">
    <reaction evidence="8">
        <text>L-aspartate + ATP = 4-phospho-L-aspartate + ADP</text>
        <dbReference type="Rhea" id="RHEA:23776"/>
        <dbReference type="ChEBI" id="CHEBI:29991"/>
        <dbReference type="ChEBI" id="CHEBI:30616"/>
        <dbReference type="ChEBI" id="CHEBI:57535"/>
        <dbReference type="ChEBI" id="CHEBI:456216"/>
        <dbReference type="EC" id="2.7.2.4"/>
    </reaction>
</comment>
<dbReference type="GO" id="GO:0009089">
    <property type="term" value="P:lysine biosynthetic process via diaminopimelate"/>
    <property type="evidence" value="ECO:0007669"/>
    <property type="project" value="TreeGrafter"/>
</dbReference>
<dbReference type="FunFam" id="3.30.2130.10:FF:000001">
    <property type="entry name" value="Bifunctional aspartokinase/homoserine dehydrogenase"/>
    <property type="match status" value="1"/>
</dbReference>
<dbReference type="Pfam" id="PF00696">
    <property type="entry name" value="AA_kinase"/>
    <property type="match status" value="1"/>
</dbReference>
<evidence type="ECO:0000256" key="3">
    <source>
        <dbReference type="ARBA" id="ARBA00013059"/>
    </source>
</evidence>
<dbReference type="FunFam" id="3.30.70.260:FF:000033">
    <property type="entry name" value="Aspartokinase"/>
    <property type="match status" value="1"/>
</dbReference>
<feature type="domain" description="ACT" evidence="12">
    <location>
        <begin position="602"/>
        <end position="665"/>
    </location>
</feature>
<dbReference type="InterPro" id="IPR002912">
    <property type="entry name" value="ACT_dom"/>
</dbReference>
<feature type="region of interest" description="Disordered" evidence="11">
    <location>
        <begin position="55"/>
        <end position="107"/>
    </location>
</feature>
<dbReference type="GO" id="GO:0071266">
    <property type="term" value="P:'de novo' L-methionine biosynthetic process"/>
    <property type="evidence" value="ECO:0007669"/>
    <property type="project" value="UniProtKB-ARBA"/>
</dbReference>
<dbReference type="GO" id="GO:0005524">
    <property type="term" value="F:ATP binding"/>
    <property type="evidence" value="ECO:0007669"/>
    <property type="project" value="UniProtKB-KW"/>
</dbReference>
<evidence type="ECO:0000256" key="11">
    <source>
        <dbReference type="SAM" id="MobiDB-lite"/>
    </source>
</evidence>
<evidence type="ECO:0000256" key="7">
    <source>
        <dbReference type="ARBA" id="ARBA00022840"/>
    </source>
</evidence>
<evidence type="ECO:0000256" key="10">
    <source>
        <dbReference type="ARBA" id="ARBA00083304"/>
    </source>
</evidence>
<dbReference type="GO" id="GO:0005829">
    <property type="term" value="C:cytosol"/>
    <property type="evidence" value="ECO:0007669"/>
    <property type="project" value="TreeGrafter"/>
</dbReference>
<evidence type="ECO:0000256" key="8">
    <source>
        <dbReference type="ARBA" id="ARBA00047872"/>
    </source>
</evidence>
<dbReference type="SUPFAM" id="SSF55021">
    <property type="entry name" value="ACT-like"/>
    <property type="match status" value="2"/>
</dbReference>
<reference evidence="13" key="1">
    <citation type="journal article" date="2020" name="Stud. Mycol.">
        <title>101 Dothideomycetes genomes: a test case for predicting lifestyles and emergence of pathogens.</title>
        <authorList>
            <person name="Haridas S."/>
            <person name="Albert R."/>
            <person name="Binder M."/>
            <person name="Bloem J."/>
            <person name="Labutti K."/>
            <person name="Salamov A."/>
            <person name="Andreopoulos B."/>
            <person name="Baker S."/>
            <person name="Barry K."/>
            <person name="Bills G."/>
            <person name="Bluhm B."/>
            <person name="Cannon C."/>
            <person name="Castanera R."/>
            <person name="Culley D."/>
            <person name="Daum C."/>
            <person name="Ezra D."/>
            <person name="Gonzalez J."/>
            <person name="Henrissat B."/>
            <person name="Kuo A."/>
            <person name="Liang C."/>
            <person name="Lipzen A."/>
            <person name="Lutzoni F."/>
            <person name="Magnuson J."/>
            <person name="Mondo S."/>
            <person name="Nolan M."/>
            <person name="Ohm R."/>
            <person name="Pangilinan J."/>
            <person name="Park H.-J."/>
            <person name="Ramirez L."/>
            <person name="Alfaro M."/>
            <person name="Sun H."/>
            <person name="Tritt A."/>
            <person name="Yoshinaga Y."/>
            <person name="Zwiers L.-H."/>
            <person name="Turgeon B."/>
            <person name="Goodwin S."/>
            <person name="Spatafora J."/>
            <person name="Crous P."/>
            <person name="Grigoriev I."/>
        </authorList>
    </citation>
    <scope>NUCLEOTIDE SEQUENCE</scope>
    <source>
        <strain evidence="13">CBS 113979</strain>
    </source>
</reference>
<accession>A0A6G1GKL6</accession>
<dbReference type="EMBL" id="ML977202">
    <property type="protein sequence ID" value="KAF1981299.1"/>
    <property type="molecule type" value="Genomic_DNA"/>
</dbReference>
<dbReference type="InterPro" id="IPR001341">
    <property type="entry name" value="Asp_kinase"/>
</dbReference>
<dbReference type="PROSITE" id="PS00324">
    <property type="entry name" value="ASPARTOKINASE"/>
    <property type="match status" value="1"/>
</dbReference>
<dbReference type="PANTHER" id="PTHR21499:SF59">
    <property type="entry name" value="ASPARTOKINASE"/>
    <property type="match status" value="1"/>
</dbReference>
<keyword evidence="5" id="KW-0547">Nucleotide-binding</keyword>
<dbReference type="FunFam" id="3.40.1160.10:FF:000023">
    <property type="entry name" value="Probable aspartokinase"/>
    <property type="match status" value="1"/>
</dbReference>
<dbReference type="AlphaFoldDB" id="A0A6G1GKL6"/>
<dbReference type="OrthoDB" id="4323675at2759"/>
<evidence type="ECO:0000313" key="13">
    <source>
        <dbReference type="EMBL" id="KAF1981299.1"/>
    </source>
</evidence>
<evidence type="ECO:0000313" key="14">
    <source>
        <dbReference type="Proteomes" id="UP000800041"/>
    </source>
</evidence>
<keyword evidence="6 13" id="KW-0418">Kinase</keyword>
<dbReference type="PROSITE" id="PS51671">
    <property type="entry name" value="ACT"/>
    <property type="match status" value="1"/>
</dbReference>
<evidence type="ECO:0000259" key="12">
    <source>
        <dbReference type="PROSITE" id="PS51671"/>
    </source>
</evidence>
<dbReference type="NCBIfam" id="TIGR00657">
    <property type="entry name" value="asp_kinases"/>
    <property type="match status" value="1"/>
</dbReference>
<feature type="compositionally biased region" description="Low complexity" evidence="11">
    <location>
        <begin position="77"/>
        <end position="90"/>
    </location>
</feature>
<dbReference type="EC" id="2.7.2.4" evidence="3"/>
<keyword evidence="14" id="KW-1185">Reference proteome</keyword>
<evidence type="ECO:0000256" key="9">
    <source>
        <dbReference type="ARBA" id="ARBA00073087"/>
    </source>
</evidence>
<keyword evidence="7" id="KW-0067">ATP-binding</keyword>
<evidence type="ECO:0000256" key="4">
    <source>
        <dbReference type="ARBA" id="ARBA00022679"/>
    </source>
</evidence>
<proteinExistence type="inferred from homology"/>
<comment type="similarity">
    <text evidence="2">Belongs to the aspartokinase family.</text>
</comment>
<dbReference type="InterPro" id="IPR045865">
    <property type="entry name" value="ACT-like_dom_sf"/>
</dbReference>
<dbReference type="InterPro" id="IPR001048">
    <property type="entry name" value="Asp/Glu/Uridylate_kinase"/>
</dbReference>
<keyword evidence="4" id="KW-0808">Transferase</keyword>
<dbReference type="GO" id="GO:0009088">
    <property type="term" value="P:threonine biosynthetic process"/>
    <property type="evidence" value="ECO:0007669"/>
    <property type="project" value="UniProtKB-ARBA"/>
</dbReference>
<dbReference type="Pfam" id="PF22468">
    <property type="entry name" value="ACT_9"/>
    <property type="match status" value="1"/>
</dbReference>
<dbReference type="PANTHER" id="PTHR21499">
    <property type="entry name" value="ASPARTATE KINASE"/>
    <property type="match status" value="1"/>
</dbReference>